<evidence type="ECO:0000256" key="3">
    <source>
        <dbReference type="ARBA" id="ARBA00022676"/>
    </source>
</evidence>
<keyword evidence="5 8" id="KW-0812">Transmembrane</keyword>
<dbReference type="InterPro" id="IPR038731">
    <property type="entry name" value="RgtA/B/C-like"/>
</dbReference>
<dbReference type="EMBL" id="CAACVJ010000168">
    <property type="protein sequence ID" value="VEP14242.1"/>
    <property type="molecule type" value="Genomic_DNA"/>
</dbReference>
<keyword evidence="6 8" id="KW-1133">Transmembrane helix</keyword>
<dbReference type="OrthoDB" id="495800at2"/>
<gene>
    <name evidence="10" type="ORF">H1P_250034</name>
</gene>
<evidence type="ECO:0000313" key="10">
    <source>
        <dbReference type="EMBL" id="VEP14242.1"/>
    </source>
</evidence>
<accession>A0A563VS75</accession>
<dbReference type="InterPro" id="IPR050297">
    <property type="entry name" value="LipidA_mod_glycosyltrf_83"/>
</dbReference>
<feature type="transmembrane region" description="Helical" evidence="8">
    <location>
        <begin position="167"/>
        <end position="185"/>
    </location>
</feature>
<keyword evidence="7 8" id="KW-0472">Membrane</keyword>
<keyword evidence="3" id="KW-0328">Glycosyltransferase</keyword>
<keyword evidence="2" id="KW-1003">Cell membrane</keyword>
<evidence type="ECO:0000256" key="8">
    <source>
        <dbReference type="SAM" id="Phobius"/>
    </source>
</evidence>
<dbReference type="GO" id="GO:0016763">
    <property type="term" value="F:pentosyltransferase activity"/>
    <property type="evidence" value="ECO:0007669"/>
    <property type="project" value="TreeGrafter"/>
</dbReference>
<dbReference type="PANTHER" id="PTHR33908">
    <property type="entry name" value="MANNOSYLTRANSFERASE YKCB-RELATED"/>
    <property type="match status" value="1"/>
</dbReference>
<feature type="transmembrane region" description="Helical" evidence="8">
    <location>
        <begin position="369"/>
        <end position="392"/>
    </location>
</feature>
<evidence type="ECO:0000256" key="1">
    <source>
        <dbReference type="ARBA" id="ARBA00004651"/>
    </source>
</evidence>
<feature type="transmembrane region" description="Helical" evidence="8">
    <location>
        <begin position="340"/>
        <end position="357"/>
    </location>
</feature>
<feature type="transmembrane region" description="Helical" evidence="8">
    <location>
        <begin position="236"/>
        <end position="256"/>
    </location>
</feature>
<evidence type="ECO:0000256" key="6">
    <source>
        <dbReference type="ARBA" id="ARBA00022989"/>
    </source>
</evidence>
<dbReference type="GO" id="GO:0009103">
    <property type="term" value="P:lipopolysaccharide biosynthetic process"/>
    <property type="evidence" value="ECO:0007669"/>
    <property type="project" value="UniProtKB-ARBA"/>
</dbReference>
<protein>
    <recommendedName>
        <fullName evidence="9">Glycosyltransferase RgtA/B/C/D-like domain-containing protein</fullName>
    </recommendedName>
</protein>
<feature type="transmembrane region" description="Helical" evidence="8">
    <location>
        <begin position="205"/>
        <end position="224"/>
    </location>
</feature>
<feature type="transmembrane region" description="Helical" evidence="8">
    <location>
        <begin position="313"/>
        <end position="333"/>
    </location>
</feature>
<sequence length="532" mass="61781">MKHKAILVNWTTVFTIVVLLLGVYLRFSNLDRKIYWIDEVHTSLRASGYSRTEFVEQAPRGKIVSIEEIHKFQKLTPERNFVAGIKAISSSEHSPLYYGLARVGMEFFGSSINVTRGVAASLSLLLFPSIYWLAQELFNSRFISLTVTTLVAVSPLQIIYAQEAREYSLFAVTIALASAAFLRFINHKNNFSWQWYGLTITLGLYTQPLFVLVMMAHGIYLMVVNNFRWGKLLKQYFFATALGIFLFIPWILVFIFNDDGVGMWVERDLPLNFWLQRWFLNISSTFFDWQVVYQERFFDVEQVQDFTFSFNSVFSWLVIPIFGLIIYSTYYFVTHTSRHSSFFITVLMGVTAVALGFPDLIWGGQRSTVARYILAIPLGIQLIVGYCLAVNMSNLKYSHWHKQIWRLIFALTITLSLVCSWQMLQSPTWWNKYSSYYNAEVAKIINLTEKPLIISNAKRISRSTSLSYQLQDNAKFLLLDESDNLPSIPSEFSNIFLFRPFPDFLQKLQQNNLYTIEPVFIEGHLYKITYNK</sequence>
<feature type="transmembrane region" description="Helical" evidence="8">
    <location>
        <begin position="140"/>
        <end position="160"/>
    </location>
</feature>
<comment type="subcellular location">
    <subcellularLocation>
        <location evidence="1">Cell membrane</location>
        <topology evidence="1">Multi-pass membrane protein</topology>
    </subcellularLocation>
</comment>
<dbReference type="RefSeq" id="WP_144864889.1">
    <property type="nucleotide sequence ID" value="NZ_LR213785.1"/>
</dbReference>
<keyword evidence="4" id="KW-0808">Transferase</keyword>
<proteinExistence type="predicted"/>
<evidence type="ECO:0000313" key="11">
    <source>
        <dbReference type="Proteomes" id="UP000320055"/>
    </source>
</evidence>
<reference evidence="10 11" key="1">
    <citation type="submission" date="2019-01" db="EMBL/GenBank/DDBJ databases">
        <authorList>
            <person name="Brito A."/>
        </authorList>
    </citation>
    <scope>NUCLEOTIDE SEQUENCE [LARGE SCALE GENOMIC DNA]</scope>
    <source>
        <strain evidence="10">1</strain>
    </source>
</reference>
<keyword evidence="11" id="KW-1185">Reference proteome</keyword>
<feature type="domain" description="Glycosyltransferase RgtA/B/C/D-like" evidence="9">
    <location>
        <begin position="93"/>
        <end position="251"/>
    </location>
</feature>
<dbReference type="Proteomes" id="UP000320055">
    <property type="component" value="Unassembled WGS sequence"/>
</dbReference>
<evidence type="ECO:0000256" key="7">
    <source>
        <dbReference type="ARBA" id="ARBA00023136"/>
    </source>
</evidence>
<feature type="transmembrane region" description="Helical" evidence="8">
    <location>
        <begin position="404"/>
        <end position="424"/>
    </location>
</feature>
<evidence type="ECO:0000256" key="5">
    <source>
        <dbReference type="ARBA" id="ARBA00022692"/>
    </source>
</evidence>
<dbReference type="PANTHER" id="PTHR33908:SF11">
    <property type="entry name" value="MEMBRANE PROTEIN"/>
    <property type="match status" value="1"/>
</dbReference>
<evidence type="ECO:0000256" key="2">
    <source>
        <dbReference type="ARBA" id="ARBA00022475"/>
    </source>
</evidence>
<evidence type="ECO:0000259" key="9">
    <source>
        <dbReference type="Pfam" id="PF13231"/>
    </source>
</evidence>
<dbReference type="GO" id="GO:0005886">
    <property type="term" value="C:plasma membrane"/>
    <property type="evidence" value="ECO:0007669"/>
    <property type="project" value="UniProtKB-SubCell"/>
</dbReference>
<feature type="transmembrane region" description="Helical" evidence="8">
    <location>
        <begin position="114"/>
        <end position="134"/>
    </location>
</feature>
<evidence type="ECO:0000256" key="4">
    <source>
        <dbReference type="ARBA" id="ARBA00022679"/>
    </source>
</evidence>
<dbReference type="AlphaFoldDB" id="A0A563VS75"/>
<organism evidence="10 11">
    <name type="scientific">Hyella patelloides LEGE 07179</name>
    <dbReference type="NCBI Taxonomy" id="945734"/>
    <lineage>
        <taxon>Bacteria</taxon>
        <taxon>Bacillati</taxon>
        <taxon>Cyanobacteriota</taxon>
        <taxon>Cyanophyceae</taxon>
        <taxon>Pleurocapsales</taxon>
        <taxon>Hyellaceae</taxon>
        <taxon>Hyella</taxon>
    </lineage>
</organism>
<dbReference type="Pfam" id="PF13231">
    <property type="entry name" value="PMT_2"/>
    <property type="match status" value="1"/>
</dbReference>
<name>A0A563VS75_9CYAN</name>
<feature type="transmembrane region" description="Helical" evidence="8">
    <location>
        <begin position="6"/>
        <end position="25"/>
    </location>
</feature>